<dbReference type="RefSeq" id="WP_042060987.1">
    <property type="nucleotide sequence ID" value="NZ_BAND01000111.1"/>
</dbReference>
<dbReference type="Proteomes" id="UP000019760">
    <property type="component" value="Unassembled WGS sequence"/>
</dbReference>
<evidence type="ECO:0000313" key="5">
    <source>
        <dbReference type="EMBL" id="GAJ30214.1"/>
    </source>
</evidence>
<name>A0A023D7X8_ACIMT</name>
<feature type="compositionally biased region" description="Basic residues" evidence="1">
    <location>
        <begin position="441"/>
        <end position="450"/>
    </location>
</feature>
<feature type="domain" description="Baseplate hub protein gp44/GpP-like C-terminal" evidence="3">
    <location>
        <begin position="353"/>
        <end position="432"/>
    </location>
</feature>
<feature type="domain" description="Baseplate hub protein gp44-like N-terminal" evidence="2">
    <location>
        <begin position="13"/>
        <end position="109"/>
    </location>
</feature>
<dbReference type="EMBL" id="BAND01000111">
    <property type="protein sequence ID" value="GAJ30214.1"/>
    <property type="molecule type" value="Genomic_DNA"/>
</dbReference>
<gene>
    <name evidence="5" type="ORF">Amme_112_002</name>
</gene>
<dbReference type="Gene3D" id="2.30.300.10">
    <property type="entry name" value="Baseplate protein-like domain - beta roll fold"/>
    <property type="match status" value="1"/>
</dbReference>
<dbReference type="Pfam" id="PF21683">
    <property type="entry name" value="GpP-like_1st"/>
    <property type="match status" value="1"/>
</dbReference>
<evidence type="ECO:0000259" key="3">
    <source>
        <dbReference type="Pfam" id="PF21929"/>
    </source>
</evidence>
<evidence type="ECO:0000256" key="1">
    <source>
        <dbReference type="SAM" id="MobiDB-lite"/>
    </source>
</evidence>
<accession>A0A023D7X8</accession>
<dbReference type="Pfam" id="PF22255">
    <property type="entry name" value="Gp44-like_2nd"/>
    <property type="match status" value="1"/>
</dbReference>
<evidence type="ECO:0000259" key="2">
    <source>
        <dbReference type="Pfam" id="PF21683"/>
    </source>
</evidence>
<evidence type="ECO:0000259" key="4">
    <source>
        <dbReference type="Pfam" id="PF22255"/>
    </source>
</evidence>
<keyword evidence="6" id="KW-1185">Reference proteome</keyword>
<organism evidence="5 6">
    <name type="scientific">Acidomonas methanolica NBRC 104435</name>
    <dbReference type="NCBI Taxonomy" id="1231351"/>
    <lineage>
        <taxon>Bacteria</taxon>
        <taxon>Pseudomonadati</taxon>
        <taxon>Pseudomonadota</taxon>
        <taxon>Alphaproteobacteria</taxon>
        <taxon>Acetobacterales</taxon>
        <taxon>Acetobacteraceae</taxon>
        <taxon>Acidomonas</taxon>
    </lineage>
</organism>
<reference evidence="5 6" key="2">
    <citation type="journal article" date="2014" name="FEMS Microbiol. Lett.">
        <title>Draft genomic DNA sequence of the facultatively methylotrophic bacterium Acidomonas methanolica type strain MB58.</title>
        <authorList>
            <person name="Higashiura N."/>
            <person name="Hadano H."/>
            <person name="Hirakawa H."/>
            <person name="Matsutani M."/>
            <person name="Takabe S."/>
            <person name="Matsushita K."/>
            <person name="Azuma Y."/>
        </authorList>
    </citation>
    <scope>NUCLEOTIDE SEQUENCE [LARGE SCALE GENOMIC DNA]</scope>
    <source>
        <strain evidence="5 6">MB58</strain>
    </source>
</reference>
<sequence>MSESAASTSSRPVTVRIAGRVLTTWTHCEVGRDLADIAGSFRIEYLDVARSDALLGADADDGLGEMAAIRDRDPVEILVAGKVVLRGWVDDVLLRADEHSASAIITGRDVTGDLVDCSVNPIGPGEYRNIRLESLVGTLTQPFGITLDRQVETGAPFTLVALDQGDTVMGAIEKHTRQRGVLVTSDGVGGIVLTQGGTTQAPEALSFPGNVRAIDVRMSGRGRYSDVYVKGQFRSQLRPAQATLKAGSAPLEAIPSRSGASPSNTSVEEAASCRYGHCVDPAVTRYRPRAWMSATQSGGSVATQQSGNPALDAGTRGLSGVQIPAWAAYHGGTRHMRRKRTKPREASDPWTLQDQAQWRMRSSRANTTARIYVVPSLATASGDLWLPNQLVAVSDSYSGIDQTMLIGAVTWAAAPEGYETRISVVDPDVYDLTGDEDHRKPGARKSRHLTARSMLGRG</sequence>
<dbReference type="InterPro" id="IPR049354">
    <property type="entry name" value="GpP-like_N"/>
</dbReference>
<dbReference type="SUPFAM" id="SSF69279">
    <property type="entry name" value="Phage tail proteins"/>
    <property type="match status" value="3"/>
</dbReference>
<comment type="caution">
    <text evidence="5">The sequence shown here is derived from an EMBL/GenBank/DDBJ whole genome shotgun (WGS) entry which is preliminary data.</text>
</comment>
<evidence type="ECO:0008006" key="7">
    <source>
        <dbReference type="Google" id="ProtNLM"/>
    </source>
</evidence>
<dbReference type="InterPro" id="IPR053982">
    <property type="entry name" value="Gp44/GpP-like_C"/>
</dbReference>
<feature type="domain" description="Baseplate hub protein gp44/GpP-like second" evidence="4">
    <location>
        <begin position="111"/>
        <end position="195"/>
    </location>
</feature>
<dbReference type="Pfam" id="PF21929">
    <property type="entry name" value="GpP_4th"/>
    <property type="match status" value="1"/>
</dbReference>
<dbReference type="Gene3D" id="3.55.50.10">
    <property type="entry name" value="Baseplate protein-like domains"/>
    <property type="match status" value="1"/>
</dbReference>
<protein>
    <recommendedName>
        <fullName evidence="7">Mu P family protein</fullName>
    </recommendedName>
</protein>
<evidence type="ECO:0000313" key="6">
    <source>
        <dbReference type="Proteomes" id="UP000019760"/>
    </source>
</evidence>
<dbReference type="AlphaFoldDB" id="A0A023D7X8"/>
<feature type="region of interest" description="Disordered" evidence="1">
    <location>
        <begin position="435"/>
        <end position="458"/>
    </location>
</feature>
<reference evidence="6" key="1">
    <citation type="journal article" date="2014" name="FEMS Microbiol. Lett.">
        <title>Draft Genomic DNA Sequence of the Facultatively Methylotrophic Bacterium Acidomonas methanolica type strain MB58.</title>
        <authorList>
            <person name="Higashiura N."/>
            <person name="Hadano H."/>
            <person name="Hirakawa H."/>
            <person name="Matsutani M."/>
            <person name="Takabe S."/>
            <person name="Matsushita K."/>
            <person name="Azuma Y."/>
        </authorList>
    </citation>
    <scope>NUCLEOTIDE SEQUENCE [LARGE SCALE GENOMIC DNA]</scope>
    <source>
        <strain evidence="6">MB58</strain>
    </source>
</reference>
<proteinExistence type="predicted"/>
<dbReference type="InterPro" id="IPR053981">
    <property type="entry name" value="Gp44/GpP-like_2nd"/>
</dbReference>